<dbReference type="PANTHER" id="PTHR42781">
    <property type="entry name" value="SPERMIDINE/PUTRESCINE IMPORT ATP-BINDING PROTEIN POTA"/>
    <property type="match status" value="1"/>
</dbReference>
<sequence>MLVFEERRRPPVLGPVIEFHLTKALHTAAGPRTLDVALSLAPGELLALSGPSGAGKTTLLRMLAGLTRPDAGFLRVEGQLWYDHASRQWLPPQRRPLGFVFQDYALFPNMTVRENLNFAAEGQSGAKQTVGELLELLELTELAARRPAALSGGQQQRVALARALACRPRLLLLDEPLSALDLPTRQRLQQALGEVHRQFKLTTVLISHDPAEIARLADRVVELDLGQVRRVGPPVAPAAPATVRGRVLAVLPNGRLRMQLPGGTEVEVNGVAQLGEEIELSVVYQ</sequence>
<dbReference type="InterPro" id="IPR050093">
    <property type="entry name" value="ABC_SmlMolc_Importer"/>
</dbReference>
<dbReference type="PROSITE" id="PS50893">
    <property type="entry name" value="ABC_TRANSPORTER_2"/>
    <property type="match status" value="1"/>
</dbReference>
<protein>
    <submittedName>
        <fullName evidence="5">ATP-binding cassette domain-containing protein</fullName>
    </submittedName>
</protein>
<evidence type="ECO:0000256" key="3">
    <source>
        <dbReference type="ARBA" id="ARBA00022840"/>
    </source>
</evidence>
<evidence type="ECO:0000256" key="2">
    <source>
        <dbReference type="ARBA" id="ARBA00022741"/>
    </source>
</evidence>
<comment type="caution">
    <text evidence="5">The sequence shown here is derived from an EMBL/GenBank/DDBJ whole genome shotgun (WGS) entry which is preliminary data.</text>
</comment>
<dbReference type="InterPro" id="IPR017871">
    <property type="entry name" value="ABC_transporter-like_CS"/>
</dbReference>
<dbReference type="AlphaFoldDB" id="A0A558BVD3"/>
<dbReference type="PROSITE" id="PS00211">
    <property type="entry name" value="ABC_TRANSPORTER_1"/>
    <property type="match status" value="1"/>
</dbReference>
<dbReference type="GO" id="GO:0016887">
    <property type="term" value="F:ATP hydrolysis activity"/>
    <property type="evidence" value="ECO:0007669"/>
    <property type="project" value="InterPro"/>
</dbReference>
<dbReference type="SUPFAM" id="SSF52540">
    <property type="entry name" value="P-loop containing nucleoside triphosphate hydrolases"/>
    <property type="match status" value="1"/>
</dbReference>
<dbReference type="SMART" id="SM00382">
    <property type="entry name" value="AAA"/>
    <property type="match status" value="1"/>
</dbReference>
<dbReference type="Proteomes" id="UP000317624">
    <property type="component" value="Unassembled WGS sequence"/>
</dbReference>
<gene>
    <name evidence="5" type="ORF">FNT36_13420</name>
</gene>
<name>A0A558BVD3_9BACT</name>
<reference evidence="5 6" key="1">
    <citation type="submission" date="2019-07" db="EMBL/GenBank/DDBJ databases">
        <title>Hymenobacter sp. straun FUR1 Genome sequencing and assembly.</title>
        <authorList>
            <person name="Chhetri G."/>
        </authorList>
    </citation>
    <scope>NUCLEOTIDE SEQUENCE [LARGE SCALE GENOMIC DNA]</scope>
    <source>
        <strain evidence="5 6">Fur1</strain>
    </source>
</reference>
<keyword evidence="6" id="KW-1185">Reference proteome</keyword>
<dbReference type="Pfam" id="PF00005">
    <property type="entry name" value="ABC_tran"/>
    <property type="match status" value="1"/>
</dbReference>
<evidence type="ECO:0000259" key="4">
    <source>
        <dbReference type="PROSITE" id="PS50893"/>
    </source>
</evidence>
<dbReference type="InterPro" id="IPR027417">
    <property type="entry name" value="P-loop_NTPase"/>
</dbReference>
<evidence type="ECO:0000313" key="5">
    <source>
        <dbReference type="EMBL" id="TVT40474.1"/>
    </source>
</evidence>
<dbReference type="EMBL" id="VMRJ01000003">
    <property type="protein sequence ID" value="TVT40474.1"/>
    <property type="molecule type" value="Genomic_DNA"/>
</dbReference>
<dbReference type="InterPro" id="IPR003593">
    <property type="entry name" value="AAA+_ATPase"/>
</dbReference>
<proteinExistence type="predicted"/>
<organism evidence="5 6">
    <name type="scientific">Hymenobacter setariae</name>
    <dbReference type="NCBI Taxonomy" id="2594794"/>
    <lineage>
        <taxon>Bacteria</taxon>
        <taxon>Pseudomonadati</taxon>
        <taxon>Bacteroidota</taxon>
        <taxon>Cytophagia</taxon>
        <taxon>Cytophagales</taxon>
        <taxon>Hymenobacteraceae</taxon>
        <taxon>Hymenobacter</taxon>
    </lineage>
</organism>
<dbReference type="Gene3D" id="3.40.50.300">
    <property type="entry name" value="P-loop containing nucleotide triphosphate hydrolases"/>
    <property type="match status" value="1"/>
</dbReference>
<dbReference type="InterPro" id="IPR003439">
    <property type="entry name" value="ABC_transporter-like_ATP-bd"/>
</dbReference>
<feature type="domain" description="ABC transporter" evidence="4">
    <location>
        <begin position="16"/>
        <end position="250"/>
    </location>
</feature>
<accession>A0A558BVD3</accession>
<keyword evidence="1" id="KW-0813">Transport</keyword>
<dbReference type="OrthoDB" id="9112331at2"/>
<keyword evidence="3 5" id="KW-0067">ATP-binding</keyword>
<dbReference type="GO" id="GO:0005524">
    <property type="term" value="F:ATP binding"/>
    <property type="evidence" value="ECO:0007669"/>
    <property type="project" value="UniProtKB-KW"/>
</dbReference>
<dbReference type="PANTHER" id="PTHR42781:SF4">
    <property type="entry name" value="SPERMIDINE_PUTRESCINE IMPORT ATP-BINDING PROTEIN POTA"/>
    <property type="match status" value="1"/>
</dbReference>
<evidence type="ECO:0000256" key="1">
    <source>
        <dbReference type="ARBA" id="ARBA00022448"/>
    </source>
</evidence>
<keyword evidence="2" id="KW-0547">Nucleotide-binding</keyword>
<evidence type="ECO:0000313" key="6">
    <source>
        <dbReference type="Proteomes" id="UP000317624"/>
    </source>
</evidence>